<keyword evidence="2" id="KW-1185">Reference proteome</keyword>
<name>A0A4Y2N0G4_ARAVE</name>
<sequence>MLELRNCACKESCCCGENSYLGCDEFRYFALIGSDMRSWNCSSEDSNQALAKNVSLTFMCGLSSSSGSGQDHREERMEVVLWESSFLANLCQPKCSKADILNTLLRTRCTERG</sequence>
<organism evidence="1 2">
    <name type="scientific">Araneus ventricosus</name>
    <name type="common">Orbweaver spider</name>
    <name type="synonym">Epeira ventricosa</name>
    <dbReference type="NCBI Taxonomy" id="182803"/>
    <lineage>
        <taxon>Eukaryota</taxon>
        <taxon>Metazoa</taxon>
        <taxon>Ecdysozoa</taxon>
        <taxon>Arthropoda</taxon>
        <taxon>Chelicerata</taxon>
        <taxon>Arachnida</taxon>
        <taxon>Araneae</taxon>
        <taxon>Araneomorphae</taxon>
        <taxon>Entelegynae</taxon>
        <taxon>Araneoidea</taxon>
        <taxon>Araneidae</taxon>
        <taxon>Araneus</taxon>
    </lineage>
</organism>
<protein>
    <submittedName>
        <fullName evidence="1">Uncharacterized protein</fullName>
    </submittedName>
</protein>
<dbReference type="AlphaFoldDB" id="A0A4Y2N0G4"/>
<comment type="caution">
    <text evidence="1">The sequence shown here is derived from an EMBL/GenBank/DDBJ whole genome shotgun (WGS) entry which is preliminary data.</text>
</comment>
<evidence type="ECO:0000313" key="2">
    <source>
        <dbReference type="Proteomes" id="UP000499080"/>
    </source>
</evidence>
<dbReference type="Proteomes" id="UP000499080">
    <property type="component" value="Unassembled WGS sequence"/>
</dbReference>
<proteinExistence type="predicted"/>
<gene>
    <name evidence="1" type="ORF">AVEN_214441_1</name>
</gene>
<dbReference type="EMBL" id="BGPR01008105">
    <property type="protein sequence ID" value="GBN31607.1"/>
    <property type="molecule type" value="Genomic_DNA"/>
</dbReference>
<evidence type="ECO:0000313" key="1">
    <source>
        <dbReference type="EMBL" id="GBN31607.1"/>
    </source>
</evidence>
<reference evidence="1 2" key="1">
    <citation type="journal article" date="2019" name="Sci. Rep.">
        <title>Orb-weaving spider Araneus ventricosus genome elucidates the spidroin gene catalogue.</title>
        <authorList>
            <person name="Kono N."/>
            <person name="Nakamura H."/>
            <person name="Ohtoshi R."/>
            <person name="Moran D.A.P."/>
            <person name="Shinohara A."/>
            <person name="Yoshida Y."/>
            <person name="Fujiwara M."/>
            <person name="Mori M."/>
            <person name="Tomita M."/>
            <person name="Arakawa K."/>
        </authorList>
    </citation>
    <scope>NUCLEOTIDE SEQUENCE [LARGE SCALE GENOMIC DNA]</scope>
</reference>
<accession>A0A4Y2N0G4</accession>